<dbReference type="Proteomes" id="UP000265520">
    <property type="component" value="Unassembled WGS sequence"/>
</dbReference>
<evidence type="ECO:0000313" key="1">
    <source>
        <dbReference type="EMBL" id="MCI48481.1"/>
    </source>
</evidence>
<dbReference type="AlphaFoldDB" id="A0A392SHY6"/>
<sequence length="24" mass="2577">VCCILFGFLNGGSWCGHDAVDYAE</sequence>
<protein>
    <submittedName>
        <fullName evidence="1">Uncharacterized protein</fullName>
    </submittedName>
</protein>
<keyword evidence="2" id="KW-1185">Reference proteome</keyword>
<proteinExistence type="predicted"/>
<reference evidence="1 2" key="1">
    <citation type="journal article" date="2018" name="Front. Plant Sci.">
        <title>Red Clover (Trifolium pratense) and Zigzag Clover (T. medium) - A Picture of Genomic Similarities and Differences.</title>
        <authorList>
            <person name="Dluhosova J."/>
            <person name="Istvanek J."/>
            <person name="Nedelnik J."/>
            <person name="Repkova J."/>
        </authorList>
    </citation>
    <scope>NUCLEOTIDE SEQUENCE [LARGE SCALE GENOMIC DNA]</scope>
    <source>
        <strain evidence="2">cv. 10/8</strain>
        <tissue evidence="1">Leaf</tissue>
    </source>
</reference>
<accession>A0A392SHY6</accession>
<evidence type="ECO:0000313" key="2">
    <source>
        <dbReference type="Proteomes" id="UP000265520"/>
    </source>
</evidence>
<comment type="caution">
    <text evidence="1">The sequence shown here is derived from an EMBL/GenBank/DDBJ whole genome shotgun (WGS) entry which is preliminary data.</text>
</comment>
<name>A0A392SHY6_9FABA</name>
<organism evidence="1 2">
    <name type="scientific">Trifolium medium</name>
    <dbReference type="NCBI Taxonomy" id="97028"/>
    <lineage>
        <taxon>Eukaryota</taxon>
        <taxon>Viridiplantae</taxon>
        <taxon>Streptophyta</taxon>
        <taxon>Embryophyta</taxon>
        <taxon>Tracheophyta</taxon>
        <taxon>Spermatophyta</taxon>
        <taxon>Magnoliopsida</taxon>
        <taxon>eudicotyledons</taxon>
        <taxon>Gunneridae</taxon>
        <taxon>Pentapetalae</taxon>
        <taxon>rosids</taxon>
        <taxon>fabids</taxon>
        <taxon>Fabales</taxon>
        <taxon>Fabaceae</taxon>
        <taxon>Papilionoideae</taxon>
        <taxon>50 kb inversion clade</taxon>
        <taxon>NPAAA clade</taxon>
        <taxon>Hologalegina</taxon>
        <taxon>IRL clade</taxon>
        <taxon>Trifolieae</taxon>
        <taxon>Trifolium</taxon>
    </lineage>
</organism>
<dbReference type="EMBL" id="LXQA010387149">
    <property type="protein sequence ID" value="MCI48481.1"/>
    <property type="molecule type" value="Genomic_DNA"/>
</dbReference>
<feature type="non-terminal residue" evidence="1">
    <location>
        <position position="1"/>
    </location>
</feature>